<dbReference type="Pfam" id="PF17126">
    <property type="entry name" value="RsmF_methylt_CI"/>
    <property type="match status" value="1"/>
</dbReference>
<keyword evidence="9" id="KW-1185">Reference proteome</keyword>
<dbReference type="Pfam" id="PF13636">
    <property type="entry name" value="Methyltranf_PUA"/>
    <property type="match status" value="1"/>
</dbReference>
<proteinExistence type="inferred from homology"/>
<comment type="similarity">
    <text evidence="1 7">Belongs to the class I-like SAM-binding methyltransferase superfamily. RsmB/NOP family.</text>
</comment>
<evidence type="ECO:0000256" key="6">
    <source>
        <dbReference type="ARBA" id="ARBA00022884"/>
    </source>
</evidence>
<evidence type="ECO:0000256" key="5">
    <source>
        <dbReference type="ARBA" id="ARBA00022691"/>
    </source>
</evidence>
<dbReference type="EMBL" id="AP023367">
    <property type="protein sequence ID" value="BCJ95200.1"/>
    <property type="molecule type" value="Genomic_DNA"/>
</dbReference>
<accession>A0A6S6R6T5</accession>
<keyword evidence="6 7" id="KW-0694">RNA-binding</keyword>
<protein>
    <submittedName>
        <fullName evidence="8">Ribosomal RNA small subunit methyltransferase F</fullName>
    </submittedName>
</protein>
<dbReference type="Pfam" id="PF01189">
    <property type="entry name" value="Methyltr_RsmB-F"/>
    <property type="match status" value="1"/>
</dbReference>
<keyword evidence="5 7" id="KW-0949">S-adenosyl-L-methionine</keyword>
<dbReference type="SUPFAM" id="SSF53335">
    <property type="entry name" value="S-adenosyl-L-methionine-dependent methyltransferases"/>
    <property type="match status" value="1"/>
</dbReference>
<reference evidence="8 9" key="1">
    <citation type="journal article" date="2016" name="Int. J. Syst. Evol. Microbiol.">
        <title>Descriptions of Anaerotaenia torta gen. nov., sp. nov. and Anaerocolumna cellulosilytica gen. nov., sp. nov. isolated from a methanogenic reactor of cattle waste.</title>
        <authorList>
            <person name="Uek A."/>
            <person name="Ohtaki Y."/>
            <person name="Kaku N."/>
            <person name="Ueki K."/>
        </authorList>
    </citation>
    <scope>NUCLEOTIDE SEQUENCE [LARGE SCALE GENOMIC DNA]</scope>
    <source>
        <strain evidence="8 9">SN021</strain>
    </source>
</reference>
<keyword evidence="4 7" id="KW-0808">Transferase</keyword>
<dbReference type="InterPro" id="IPR049560">
    <property type="entry name" value="MeTrfase_RsmB-F_NOP2_cat"/>
</dbReference>
<dbReference type="Gene3D" id="3.30.70.1170">
    <property type="entry name" value="Sun protein, domain 3"/>
    <property type="match status" value="1"/>
</dbReference>
<dbReference type="InterPro" id="IPR029063">
    <property type="entry name" value="SAM-dependent_MTases_sf"/>
</dbReference>
<keyword evidence="2" id="KW-0963">Cytoplasm</keyword>
<dbReference type="Pfam" id="PF17125">
    <property type="entry name" value="Methyltr_RsmF_N"/>
    <property type="match status" value="1"/>
</dbReference>
<dbReference type="GO" id="GO:0003723">
    <property type="term" value="F:RNA binding"/>
    <property type="evidence" value="ECO:0007669"/>
    <property type="project" value="UniProtKB-UniRule"/>
</dbReference>
<dbReference type="InterPro" id="IPR018314">
    <property type="entry name" value="RsmB/NOL1/NOP2-like_CS"/>
</dbReference>
<sequence>MTLPKLFEDRMKELLKEEYEVFSSCFDEKHYSGLRVNTLKISPEEFEKICPFEIKRIPWISNGYYYNPKEQPAKHPYYYAGLYYIQEPSAMTPASLLPVKPGDKVLDLCAAPGGKSTELAAKLQGQGVLISNDISNSRAKALLKNIELFGTRNPVVISEAPAKLVNCFEGYFDKILVDAPCSGEGMFRKSPAIMKNWEQYGVAYYNKIQKEIILQAAKMLKPGGSLLFSTCTFSPEENEGTIAYLLKQCPEFKVVNPLTRVNKEGREVSYEGFSFGRPEWVDGPEELKNCIRLWPHRIKGEGHFITLLEKGAECKKSNISYKSGNKGKLSEEAEMFISGLGLPVKREQLELREDKLYLLPEGIPDLKGLRIMRAGLLLGEMKKNRFEPSQALACALKTGEYDKVLELTAESQDTIKYLKCETIEVDQGTSDGFNLVAVDGYPLGWGKLTGSTLKNKYLPGWRLL</sequence>
<dbReference type="InterPro" id="IPR031340">
    <property type="entry name" value="RsmF_methylt_CI"/>
</dbReference>
<feature type="active site" description="Nucleophile" evidence="7">
    <location>
        <position position="231"/>
    </location>
</feature>
<dbReference type="GO" id="GO:0008173">
    <property type="term" value="F:RNA methyltransferase activity"/>
    <property type="evidence" value="ECO:0007669"/>
    <property type="project" value="InterPro"/>
</dbReference>
<dbReference type="PRINTS" id="PR02008">
    <property type="entry name" value="RCMTFAMILY"/>
</dbReference>
<feature type="binding site" evidence="7">
    <location>
        <position position="133"/>
    </location>
    <ligand>
        <name>S-adenosyl-L-methionine</name>
        <dbReference type="ChEBI" id="CHEBI:59789"/>
    </ligand>
</feature>
<dbReference type="KEGG" id="acel:acsn021_27690"/>
<dbReference type="GO" id="GO:0001510">
    <property type="term" value="P:RNA methylation"/>
    <property type="evidence" value="ECO:0007669"/>
    <property type="project" value="InterPro"/>
</dbReference>
<dbReference type="Gene3D" id="3.40.50.150">
    <property type="entry name" value="Vaccinia Virus protein VP39"/>
    <property type="match status" value="1"/>
</dbReference>
<dbReference type="PANTHER" id="PTHR22807">
    <property type="entry name" value="NOP2 YEAST -RELATED NOL1/NOP2/FMU SUN DOMAIN-CONTAINING"/>
    <property type="match status" value="1"/>
</dbReference>
<keyword evidence="3 7" id="KW-0489">Methyltransferase</keyword>
<evidence type="ECO:0000256" key="2">
    <source>
        <dbReference type="ARBA" id="ARBA00022490"/>
    </source>
</evidence>
<evidence type="ECO:0000313" key="9">
    <source>
        <dbReference type="Proteomes" id="UP000515561"/>
    </source>
</evidence>
<dbReference type="Gene3D" id="2.30.130.60">
    <property type="match status" value="1"/>
</dbReference>
<gene>
    <name evidence="8" type="primary">rsmF</name>
    <name evidence="8" type="ORF">acsn021_27690</name>
</gene>
<dbReference type="InterPro" id="IPR023267">
    <property type="entry name" value="RCMT"/>
</dbReference>
<dbReference type="PROSITE" id="PS51686">
    <property type="entry name" value="SAM_MT_RSMB_NOP"/>
    <property type="match status" value="1"/>
</dbReference>
<name>A0A6S6R6T5_9FIRM</name>
<evidence type="ECO:0000256" key="4">
    <source>
        <dbReference type="ARBA" id="ARBA00022679"/>
    </source>
</evidence>
<dbReference type="InterPro" id="IPR027391">
    <property type="entry name" value="Nol1_Nop2_Fmu_2"/>
</dbReference>
<evidence type="ECO:0000256" key="3">
    <source>
        <dbReference type="ARBA" id="ARBA00022603"/>
    </source>
</evidence>
<dbReference type="RefSeq" id="WP_184093858.1">
    <property type="nucleotide sequence ID" value="NZ_AP023367.1"/>
</dbReference>
<feature type="binding site" evidence="7">
    <location>
        <position position="178"/>
    </location>
    <ligand>
        <name>S-adenosyl-L-methionine</name>
        <dbReference type="ChEBI" id="CHEBI:59789"/>
    </ligand>
</feature>
<dbReference type="CDD" id="cd02440">
    <property type="entry name" value="AdoMet_MTases"/>
    <property type="match status" value="1"/>
</dbReference>
<dbReference type="PANTHER" id="PTHR22807:SF30">
    <property type="entry name" value="28S RRNA (CYTOSINE(4447)-C(5))-METHYLTRANSFERASE-RELATED"/>
    <property type="match status" value="1"/>
</dbReference>
<dbReference type="InterPro" id="IPR001678">
    <property type="entry name" value="MeTrfase_RsmB-F_NOP2_dom"/>
</dbReference>
<organism evidence="8 9">
    <name type="scientific">Anaerocolumna cellulosilytica</name>
    <dbReference type="NCBI Taxonomy" id="433286"/>
    <lineage>
        <taxon>Bacteria</taxon>
        <taxon>Bacillati</taxon>
        <taxon>Bacillota</taxon>
        <taxon>Clostridia</taxon>
        <taxon>Lachnospirales</taxon>
        <taxon>Lachnospiraceae</taxon>
        <taxon>Anaerocolumna</taxon>
    </lineage>
</organism>
<dbReference type="InterPro" id="IPR031341">
    <property type="entry name" value="Methyltr_RsmF_N"/>
</dbReference>
<dbReference type="AlphaFoldDB" id="A0A6S6R6T5"/>
<dbReference type="CDD" id="cd21147">
    <property type="entry name" value="RsmF_methylt_CTD1"/>
    <property type="match status" value="1"/>
</dbReference>
<evidence type="ECO:0000313" key="8">
    <source>
        <dbReference type="EMBL" id="BCJ95200.1"/>
    </source>
</evidence>
<dbReference type="Proteomes" id="UP000515561">
    <property type="component" value="Chromosome"/>
</dbReference>
<feature type="binding site" evidence="7">
    <location>
        <begin position="109"/>
        <end position="115"/>
    </location>
    <ligand>
        <name>S-adenosyl-L-methionine</name>
        <dbReference type="ChEBI" id="CHEBI:59789"/>
    </ligand>
</feature>
<comment type="caution">
    <text evidence="7">Lacks conserved residue(s) required for the propagation of feature annotation.</text>
</comment>
<dbReference type="PROSITE" id="PS01153">
    <property type="entry name" value="NOL1_NOP2_SUN"/>
    <property type="match status" value="1"/>
</dbReference>
<evidence type="ECO:0000256" key="1">
    <source>
        <dbReference type="ARBA" id="ARBA00007494"/>
    </source>
</evidence>
<evidence type="ECO:0000256" key="7">
    <source>
        <dbReference type="PROSITE-ProRule" id="PRU01023"/>
    </source>
</evidence>